<evidence type="ECO:0000256" key="2">
    <source>
        <dbReference type="ARBA" id="ARBA00023315"/>
    </source>
</evidence>
<dbReference type="InterPro" id="IPR016181">
    <property type="entry name" value="Acyl_CoA_acyltransferase"/>
</dbReference>
<dbReference type="Pfam" id="PF00583">
    <property type="entry name" value="Acetyltransf_1"/>
    <property type="match status" value="1"/>
</dbReference>
<reference evidence="4 5" key="1">
    <citation type="journal article" date="2016" name="Nat. Commun.">
        <title>Thousands of microbial genomes shed light on interconnected biogeochemical processes in an aquifer system.</title>
        <authorList>
            <person name="Anantharaman K."/>
            <person name="Brown C.T."/>
            <person name="Hug L.A."/>
            <person name="Sharon I."/>
            <person name="Castelle C.J."/>
            <person name="Probst A.J."/>
            <person name="Thomas B.C."/>
            <person name="Singh A."/>
            <person name="Wilkins M.J."/>
            <person name="Karaoz U."/>
            <person name="Brodie E.L."/>
            <person name="Williams K.H."/>
            <person name="Hubbard S.S."/>
            <person name="Banfield J.F."/>
        </authorList>
    </citation>
    <scope>NUCLEOTIDE SEQUENCE [LARGE SCALE GENOMIC DNA]</scope>
</reference>
<accession>A0A1F7X0X7</accession>
<dbReference type="GO" id="GO:0016747">
    <property type="term" value="F:acyltransferase activity, transferring groups other than amino-acyl groups"/>
    <property type="evidence" value="ECO:0007669"/>
    <property type="project" value="InterPro"/>
</dbReference>
<keyword evidence="1" id="KW-0808">Transferase</keyword>
<name>A0A1F7X0X7_9BACT</name>
<sequence length="181" mass="20807">MEIVFQGNTKKGKEILIRYPETGDVEEMLRYINELSKEKTFIRYQGEQETLESETKYLNSRLEAIKNGKVVNLLTFFNGRLIGSSDIKMKDKTEKHIGSLGITVAKDFRGEGLGNLLMDLTLKEAKEKLLNIKIVTLEVYSANDIARNLYKKFGFKKYGMLPNGVSRDGKFEDDFLMYKNI</sequence>
<gene>
    <name evidence="4" type="ORF">A2159_02355</name>
</gene>
<protein>
    <recommendedName>
        <fullName evidence="3">N-acetyltransferase domain-containing protein</fullName>
    </recommendedName>
</protein>
<evidence type="ECO:0000256" key="1">
    <source>
        <dbReference type="ARBA" id="ARBA00022679"/>
    </source>
</evidence>
<dbReference type="Gene3D" id="3.40.630.30">
    <property type="match status" value="1"/>
</dbReference>
<dbReference type="CDD" id="cd04301">
    <property type="entry name" value="NAT_SF"/>
    <property type="match status" value="1"/>
</dbReference>
<dbReference type="EMBL" id="MGFP01000041">
    <property type="protein sequence ID" value="OGM08720.1"/>
    <property type="molecule type" value="Genomic_DNA"/>
</dbReference>
<dbReference type="AlphaFoldDB" id="A0A1F7X0X7"/>
<dbReference type="InterPro" id="IPR050680">
    <property type="entry name" value="YpeA/RimI_acetyltransf"/>
</dbReference>
<feature type="domain" description="N-acetyltransferase" evidence="3">
    <location>
        <begin position="15"/>
        <end position="181"/>
    </location>
</feature>
<proteinExistence type="predicted"/>
<dbReference type="InterPro" id="IPR000182">
    <property type="entry name" value="GNAT_dom"/>
</dbReference>
<dbReference type="PROSITE" id="PS51186">
    <property type="entry name" value="GNAT"/>
    <property type="match status" value="1"/>
</dbReference>
<evidence type="ECO:0000313" key="5">
    <source>
        <dbReference type="Proteomes" id="UP000179219"/>
    </source>
</evidence>
<evidence type="ECO:0000313" key="4">
    <source>
        <dbReference type="EMBL" id="OGM08720.1"/>
    </source>
</evidence>
<dbReference type="PANTHER" id="PTHR43420">
    <property type="entry name" value="ACETYLTRANSFERASE"/>
    <property type="match status" value="1"/>
</dbReference>
<comment type="caution">
    <text evidence="4">The sequence shown here is derived from an EMBL/GenBank/DDBJ whole genome shotgun (WGS) entry which is preliminary data.</text>
</comment>
<dbReference type="SUPFAM" id="SSF55729">
    <property type="entry name" value="Acyl-CoA N-acyltransferases (Nat)"/>
    <property type="match status" value="1"/>
</dbReference>
<organism evidence="4 5">
    <name type="scientific">Candidatus Woesebacteria bacterium RBG_13_34_9</name>
    <dbReference type="NCBI Taxonomy" id="1802477"/>
    <lineage>
        <taxon>Bacteria</taxon>
        <taxon>Candidatus Woeseibacteriota</taxon>
    </lineage>
</organism>
<dbReference type="PANTHER" id="PTHR43420:SF47">
    <property type="entry name" value="N-ACETYLTRANSFERASE DOMAIN-CONTAINING PROTEIN"/>
    <property type="match status" value="1"/>
</dbReference>
<keyword evidence="2" id="KW-0012">Acyltransferase</keyword>
<dbReference type="Proteomes" id="UP000179219">
    <property type="component" value="Unassembled WGS sequence"/>
</dbReference>
<evidence type="ECO:0000259" key="3">
    <source>
        <dbReference type="PROSITE" id="PS51186"/>
    </source>
</evidence>